<keyword evidence="2" id="KW-1133">Transmembrane helix</keyword>
<keyword evidence="1" id="KW-0175">Coiled coil</keyword>
<feature type="coiled-coil region" evidence="1">
    <location>
        <begin position="50"/>
        <end position="84"/>
    </location>
</feature>
<dbReference type="EMBL" id="JBHUME010000019">
    <property type="protein sequence ID" value="MFD2615271.1"/>
    <property type="molecule type" value="Genomic_DNA"/>
</dbReference>
<evidence type="ECO:0000313" key="4">
    <source>
        <dbReference type="Proteomes" id="UP001597541"/>
    </source>
</evidence>
<sequence length="163" mass="18014">MGTILNVDSDLLIGVIIIALGLVLLLWLMNSVKLSRMKKRYKRMMGESGVANLEGLIIQLQEQVEALRNENSEQKAKVSRLESKQKEMKGYVGVHRYNAFADRGSDLSFSVAIVDEALNGVVMSGLHSREETYVYSKPLSGGDSAYPLTPEEKQAIQLAVKKG</sequence>
<protein>
    <submittedName>
        <fullName evidence="3">DUF4446 family protein</fullName>
    </submittedName>
</protein>
<proteinExistence type="predicted"/>
<name>A0ABW5PK40_9BACL</name>
<keyword evidence="4" id="KW-1185">Reference proteome</keyword>
<feature type="transmembrane region" description="Helical" evidence="2">
    <location>
        <begin position="12"/>
        <end position="32"/>
    </location>
</feature>
<dbReference type="RefSeq" id="WP_377607013.1">
    <property type="nucleotide sequence ID" value="NZ_JBHUME010000019.1"/>
</dbReference>
<evidence type="ECO:0000256" key="2">
    <source>
        <dbReference type="SAM" id="Phobius"/>
    </source>
</evidence>
<organism evidence="3 4">
    <name type="scientific">Paenibacillus gansuensis</name>
    <dbReference type="NCBI Taxonomy" id="306542"/>
    <lineage>
        <taxon>Bacteria</taxon>
        <taxon>Bacillati</taxon>
        <taxon>Bacillota</taxon>
        <taxon>Bacilli</taxon>
        <taxon>Bacillales</taxon>
        <taxon>Paenibacillaceae</taxon>
        <taxon>Paenibacillus</taxon>
    </lineage>
</organism>
<dbReference type="Pfam" id="PF14584">
    <property type="entry name" value="DUF4446"/>
    <property type="match status" value="1"/>
</dbReference>
<keyword evidence="2" id="KW-0812">Transmembrane</keyword>
<gene>
    <name evidence="3" type="ORF">ACFSUF_22980</name>
</gene>
<reference evidence="4" key="1">
    <citation type="journal article" date="2019" name="Int. J. Syst. Evol. Microbiol.">
        <title>The Global Catalogue of Microorganisms (GCM) 10K type strain sequencing project: providing services to taxonomists for standard genome sequencing and annotation.</title>
        <authorList>
            <consortium name="The Broad Institute Genomics Platform"/>
            <consortium name="The Broad Institute Genome Sequencing Center for Infectious Disease"/>
            <person name="Wu L."/>
            <person name="Ma J."/>
        </authorList>
    </citation>
    <scope>NUCLEOTIDE SEQUENCE [LARGE SCALE GENOMIC DNA]</scope>
    <source>
        <strain evidence="4">KCTC 3950</strain>
    </source>
</reference>
<evidence type="ECO:0000256" key="1">
    <source>
        <dbReference type="SAM" id="Coils"/>
    </source>
</evidence>
<dbReference type="InterPro" id="IPR027981">
    <property type="entry name" value="DUF4446"/>
</dbReference>
<accession>A0ABW5PK40</accession>
<comment type="caution">
    <text evidence="3">The sequence shown here is derived from an EMBL/GenBank/DDBJ whole genome shotgun (WGS) entry which is preliminary data.</text>
</comment>
<dbReference type="Proteomes" id="UP001597541">
    <property type="component" value="Unassembled WGS sequence"/>
</dbReference>
<evidence type="ECO:0000313" key="3">
    <source>
        <dbReference type="EMBL" id="MFD2615271.1"/>
    </source>
</evidence>
<keyword evidence="2" id="KW-0472">Membrane</keyword>